<proteinExistence type="predicted"/>
<dbReference type="OrthoDB" id="9778801at2"/>
<dbReference type="Pfam" id="PF07103">
    <property type="entry name" value="DUF1365"/>
    <property type="match status" value="1"/>
</dbReference>
<evidence type="ECO:0000313" key="2">
    <source>
        <dbReference type="Proteomes" id="UP000000639"/>
    </source>
</evidence>
<evidence type="ECO:0008006" key="3">
    <source>
        <dbReference type="Google" id="ProtNLM"/>
    </source>
</evidence>
<protein>
    <recommendedName>
        <fullName evidence="3">Plasmid partition ParA protein</fullName>
    </recommendedName>
</protein>
<dbReference type="KEGG" id="pin:Ping_1002"/>
<dbReference type="STRING" id="357804.Ping_1002"/>
<dbReference type="RefSeq" id="WP_011769404.1">
    <property type="nucleotide sequence ID" value="NC_008709.1"/>
</dbReference>
<accession>A1STM6</accession>
<name>A1STM6_PSYIN</name>
<dbReference type="AlphaFoldDB" id="A1STM6"/>
<organism evidence="1 2">
    <name type="scientific">Psychromonas ingrahamii (strain DSM 17664 / CCUG 51855 / 37)</name>
    <dbReference type="NCBI Taxonomy" id="357804"/>
    <lineage>
        <taxon>Bacteria</taxon>
        <taxon>Pseudomonadati</taxon>
        <taxon>Pseudomonadota</taxon>
        <taxon>Gammaproteobacteria</taxon>
        <taxon>Alteromonadales</taxon>
        <taxon>Psychromonadaceae</taxon>
        <taxon>Psychromonas</taxon>
    </lineage>
</organism>
<dbReference type="HOGENOM" id="CLU_065913_0_0_6"/>
<reference evidence="1 2" key="1">
    <citation type="submission" date="2007-01" db="EMBL/GenBank/DDBJ databases">
        <title>Complete sequence of Psychromonas ingrahamii 37.</title>
        <authorList>
            <consortium name="US DOE Joint Genome Institute"/>
            <person name="Copeland A."/>
            <person name="Lucas S."/>
            <person name="Lapidus A."/>
            <person name="Barry K."/>
            <person name="Detter J.C."/>
            <person name="Glavina del Rio T."/>
            <person name="Hammon N."/>
            <person name="Israni S."/>
            <person name="Dalin E."/>
            <person name="Tice H."/>
            <person name="Pitluck S."/>
            <person name="Thompson L.S."/>
            <person name="Brettin T."/>
            <person name="Bruce D."/>
            <person name="Han C."/>
            <person name="Tapia R."/>
            <person name="Schmutz J."/>
            <person name="Larimer F."/>
            <person name="Land M."/>
            <person name="Hauser L."/>
            <person name="Kyrpides N."/>
            <person name="Ivanova N."/>
            <person name="Staley J."/>
            <person name="Richardson P."/>
        </authorList>
    </citation>
    <scope>NUCLEOTIDE SEQUENCE [LARGE SCALE GENOMIC DNA]</scope>
    <source>
        <strain evidence="1 2">37</strain>
    </source>
</reference>
<dbReference type="InterPro" id="IPR010775">
    <property type="entry name" value="DUF1365"/>
</dbReference>
<dbReference type="PANTHER" id="PTHR33973:SF4">
    <property type="entry name" value="OS07G0153300 PROTEIN"/>
    <property type="match status" value="1"/>
</dbReference>
<evidence type="ECO:0000313" key="1">
    <source>
        <dbReference type="EMBL" id="ABM02841.1"/>
    </source>
</evidence>
<dbReference type="EMBL" id="CP000510">
    <property type="protein sequence ID" value="ABM02841.1"/>
    <property type="molecule type" value="Genomic_DNA"/>
</dbReference>
<keyword evidence="2" id="KW-1185">Reference proteome</keyword>
<dbReference type="Proteomes" id="UP000000639">
    <property type="component" value="Chromosome"/>
</dbReference>
<sequence length="249" mass="29408">MEKLNSCIYVGEVGHKRFTPREHHFSYKIFFLAIDLDEIEKLSELGRWFKWDKFAPLSFRSRDYLEHKKTINKQLVWQKVAQLGGENLAGRVMFIGQMRCFGLYFSPINLYYCYQKDNQLSYLLAEVSNTPWNERHYYLIDINKDLICDKAFPVSPFMDLEMQYHWHIKAPGEQLSLHIENHTDKKIFTASLNMKSIEFCNKNLRQCLLNIPVMTLKTLAGIYWQALKLFIKGVPFIGHAVKKEIDNGR</sequence>
<gene>
    <name evidence="1" type="ordered locus">Ping_1002</name>
</gene>
<dbReference type="eggNOG" id="COG3496">
    <property type="taxonomic scope" value="Bacteria"/>
</dbReference>
<dbReference type="PANTHER" id="PTHR33973">
    <property type="entry name" value="OS07G0153300 PROTEIN"/>
    <property type="match status" value="1"/>
</dbReference>